<dbReference type="InterPro" id="IPR029044">
    <property type="entry name" value="Nucleotide-diphossugar_trans"/>
</dbReference>
<feature type="domain" description="MobA-like NTP transferase" evidence="3">
    <location>
        <begin position="9"/>
        <end position="117"/>
    </location>
</feature>
<reference evidence="4 7" key="1">
    <citation type="submission" date="2018-09" db="EMBL/GenBank/DDBJ databases">
        <title>Roseomonas sp. nov., isolated from feces of Tibetan antelopes in the Qinghai-Tibet plateau, China.</title>
        <authorList>
            <person name="Tian Z."/>
        </authorList>
    </citation>
    <scope>NUCLEOTIDE SEQUENCE [LARGE SCALE GENOMIC DNA]</scope>
    <source>
        <strain evidence="5 6">Z23</strain>
        <strain evidence="4 7">Z24</strain>
    </source>
</reference>
<evidence type="ECO:0000313" key="6">
    <source>
        <dbReference type="Proteomes" id="UP000274097"/>
    </source>
</evidence>
<organism evidence="4 7">
    <name type="scientific">Teichococcus wenyumeiae</name>
    <dbReference type="NCBI Taxonomy" id="2478470"/>
    <lineage>
        <taxon>Bacteria</taxon>
        <taxon>Pseudomonadati</taxon>
        <taxon>Pseudomonadota</taxon>
        <taxon>Alphaproteobacteria</taxon>
        <taxon>Acetobacterales</taxon>
        <taxon>Roseomonadaceae</taxon>
        <taxon>Roseomonas</taxon>
    </lineage>
</organism>
<dbReference type="SUPFAM" id="SSF56112">
    <property type="entry name" value="Protein kinase-like (PK-like)"/>
    <property type="match status" value="1"/>
</dbReference>
<evidence type="ECO:0000259" key="3">
    <source>
        <dbReference type="Pfam" id="PF12804"/>
    </source>
</evidence>
<protein>
    <recommendedName>
        <fullName evidence="8">MobA-like NTP transferase domain-containing protein</fullName>
    </recommendedName>
</protein>
<evidence type="ECO:0008006" key="8">
    <source>
        <dbReference type="Google" id="ProtNLM"/>
    </source>
</evidence>
<dbReference type="GO" id="GO:0016779">
    <property type="term" value="F:nucleotidyltransferase activity"/>
    <property type="evidence" value="ECO:0007669"/>
    <property type="project" value="UniProtKB-ARBA"/>
</dbReference>
<sequence>MMPPKVMNVIVQAGGKGTRLEQYSWNKPKCLVPVDGKPLIYHTFDAFPDARFLIISDYKKDIVTRFLEVFRPEVDFEIVQVDGTTGNVAGIPEAVSRIPPEEPVTVVWCDLKFDEPPAIAATDSVVVGTTQSFTCRWSVQPGGRLVEKRSDTTGIIGLFAFPRAGMLREMPRAGEFVDWLSRSGLPTSTAEFNAVKEIGTVDALLDQWSAAGHARFFNSVEIGPEHVVKRAKLPEFQSLLEGEAAWYRHAAELGFTNMPRLISENPLTISRIQGRHPFEFAESMRGREAALQRIMERLAGLHALESGPTSDAVCQEVYADKTLARLANIRRLLPELEEVESFRVNGTPVRNILHPSHEDWFRDSVRAVMPNRFNFIHGDPTFSNMLLDGAGEPWFIDPRGKFGSSWFLGDANYDWAKLYYSVAGEYDNFNRRQFVLEMQERNITIQIRPGGWAHLKGAFKEFRPNDIRKIRGIHGLIWLSLSGYVSDDYDSILASFFMGLLTLEEALG</sequence>
<dbReference type="Gene3D" id="3.90.550.10">
    <property type="entry name" value="Spore Coat Polysaccharide Biosynthesis Protein SpsA, Chain A"/>
    <property type="match status" value="1"/>
</dbReference>
<dbReference type="AlphaFoldDB" id="A0A3A9J1Z0"/>
<dbReference type="InterPro" id="IPR002575">
    <property type="entry name" value="Aminoglycoside_PTrfase"/>
</dbReference>
<keyword evidence="1" id="KW-0460">Magnesium</keyword>
<evidence type="ECO:0000313" key="5">
    <source>
        <dbReference type="EMBL" id="RMI27027.1"/>
    </source>
</evidence>
<dbReference type="Pfam" id="PF01636">
    <property type="entry name" value="APH"/>
    <property type="match status" value="1"/>
</dbReference>
<dbReference type="OrthoDB" id="9814110at2"/>
<name>A0A3A9J1Z0_9PROT</name>
<dbReference type="Pfam" id="PF12804">
    <property type="entry name" value="NTP_transf_3"/>
    <property type="match status" value="1"/>
</dbReference>
<comment type="caution">
    <text evidence="4">The sequence shown here is derived from an EMBL/GenBank/DDBJ whole genome shotgun (WGS) entry which is preliminary data.</text>
</comment>
<evidence type="ECO:0000256" key="1">
    <source>
        <dbReference type="ARBA" id="ARBA00022842"/>
    </source>
</evidence>
<dbReference type="Proteomes" id="UP000274097">
    <property type="component" value="Unassembled WGS sequence"/>
</dbReference>
<evidence type="ECO:0000313" key="7">
    <source>
        <dbReference type="Proteomes" id="UP000278036"/>
    </source>
</evidence>
<dbReference type="SUPFAM" id="SSF53448">
    <property type="entry name" value="Nucleotide-diphospho-sugar transferases"/>
    <property type="match status" value="1"/>
</dbReference>
<dbReference type="EMBL" id="RAQU01000319">
    <property type="protein sequence ID" value="RKK01207.1"/>
    <property type="molecule type" value="Genomic_DNA"/>
</dbReference>
<dbReference type="InParanoid" id="A0A3A9J1Z0"/>
<dbReference type="EMBL" id="RFLX01000001">
    <property type="protein sequence ID" value="RMI27027.1"/>
    <property type="molecule type" value="Genomic_DNA"/>
</dbReference>
<dbReference type="InterPro" id="IPR011009">
    <property type="entry name" value="Kinase-like_dom_sf"/>
</dbReference>
<dbReference type="InterPro" id="IPR025877">
    <property type="entry name" value="MobA-like_NTP_Trfase"/>
</dbReference>
<proteinExistence type="predicted"/>
<dbReference type="Proteomes" id="UP000278036">
    <property type="component" value="Unassembled WGS sequence"/>
</dbReference>
<feature type="domain" description="Aminoglycoside phosphotransferase" evidence="2">
    <location>
        <begin position="225"/>
        <end position="419"/>
    </location>
</feature>
<gene>
    <name evidence="4" type="ORF">D6Z83_26205</name>
    <name evidence="5" type="ORF">EBE87_01195</name>
</gene>
<evidence type="ECO:0000313" key="4">
    <source>
        <dbReference type="EMBL" id="RKK01207.1"/>
    </source>
</evidence>
<evidence type="ECO:0000259" key="2">
    <source>
        <dbReference type="Pfam" id="PF01636"/>
    </source>
</evidence>
<dbReference type="RefSeq" id="WP_120641042.1">
    <property type="nucleotide sequence ID" value="NZ_RAQU01000319.1"/>
</dbReference>
<accession>A0A3A9J1Z0</accession>
<keyword evidence="6" id="KW-1185">Reference proteome</keyword>